<dbReference type="EMBL" id="CP132353">
    <property type="protein sequence ID" value="WLS79273.1"/>
    <property type="molecule type" value="Genomic_DNA"/>
</dbReference>
<sequence length="131" mass="14745">MSADLRINWRLAASLFLLLTAECQASRDPFRPVEAACRQEQVVPEGWRLKGIVGQKQDYRVLLLTVNGKWAQRRQGEPVDEHWYLLNVGALSITLGDRKGCQSPVEKRLKGSLYERDDLPAVPPLLTAFSG</sequence>
<accession>A0AA50DLU1</accession>
<name>A0AA50DLU1_9GAMM</name>
<organism evidence="1 2">
    <name type="scientific">Erwinia pyri</name>
    <dbReference type="NCBI Taxonomy" id="3062598"/>
    <lineage>
        <taxon>Bacteria</taxon>
        <taxon>Pseudomonadati</taxon>
        <taxon>Pseudomonadota</taxon>
        <taxon>Gammaproteobacteria</taxon>
        <taxon>Enterobacterales</taxon>
        <taxon>Erwiniaceae</taxon>
        <taxon>Erwinia</taxon>
    </lineage>
</organism>
<proteinExistence type="predicted"/>
<keyword evidence="2" id="KW-1185">Reference proteome</keyword>
<dbReference type="InterPro" id="IPR019684">
    <property type="entry name" value="HofP"/>
</dbReference>
<evidence type="ECO:0000313" key="1">
    <source>
        <dbReference type="EMBL" id="WLS79273.1"/>
    </source>
</evidence>
<protein>
    <submittedName>
        <fullName evidence="1">HofP DNA utilization family protein</fullName>
    </submittedName>
</protein>
<dbReference type="Proteomes" id="UP001228139">
    <property type="component" value="Chromosome"/>
</dbReference>
<dbReference type="Pfam" id="PF10748">
    <property type="entry name" value="HofP"/>
    <property type="match status" value="1"/>
</dbReference>
<dbReference type="RefSeq" id="WP_306209898.1">
    <property type="nucleotide sequence ID" value="NZ_CP132353.1"/>
</dbReference>
<gene>
    <name evidence="1" type="ORF">Q3V30_01770</name>
</gene>
<dbReference type="AlphaFoldDB" id="A0AA50DLU1"/>
<dbReference type="KEGG" id="epi:Q3V30_01770"/>
<reference evidence="1 2" key="1">
    <citation type="submission" date="2023-07" db="EMBL/GenBank/DDBJ databases">
        <title>Pathogenic bacteria of pear tree diseases.</title>
        <authorList>
            <person name="Zhang Z."/>
            <person name="He L."/>
            <person name="Huang R."/>
        </authorList>
    </citation>
    <scope>NUCLEOTIDE SEQUENCE [LARGE SCALE GENOMIC DNA]</scope>
    <source>
        <strain evidence="1 2">DE2</strain>
    </source>
</reference>
<evidence type="ECO:0000313" key="2">
    <source>
        <dbReference type="Proteomes" id="UP001228139"/>
    </source>
</evidence>